<dbReference type="Gene3D" id="1.10.510.10">
    <property type="entry name" value="Transferase(Phosphotransferase) domain 1"/>
    <property type="match status" value="1"/>
</dbReference>
<dbReference type="Pfam" id="PF07714">
    <property type="entry name" value="PK_Tyr_Ser-Thr"/>
    <property type="match status" value="1"/>
</dbReference>
<dbReference type="SUPFAM" id="SSF47769">
    <property type="entry name" value="SAM/Pointed domain"/>
    <property type="match status" value="1"/>
</dbReference>
<evidence type="ECO:0000256" key="3">
    <source>
        <dbReference type="ARBA" id="ARBA00022475"/>
    </source>
</evidence>
<dbReference type="InterPro" id="IPR001245">
    <property type="entry name" value="Ser-Thr/Tyr_kinase_cat_dom"/>
</dbReference>
<dbReference type="Proteomes" id="UP000887567">
    <property type="component" value="Unplaced"/>
</dbReference>
<dbReference type="PRINTS" id="PR00109">
    <property type="entry name" value="TYRKINASE"/>
</dbReference>
<dbReference type="PROSITE" id="PS50105">
    <property type="entry name" value="SAM_DOMAIN"/>
    <property type="match status" value="1"/>
</dbReference>
<dbReference type="InterPro" id="IPR011641">
    <property type="entry name" value="Tyr-kin_ephrin_A/B_rcpt-like"/>
</dbReference>
<keyword evidence="7 22" id="KW-0732">Signal</keyword>
<comment type="subcellular location">
    <subcellularLocation>
        <location evidence="1">Cell membrane</location>
        <topology evidence="1">Single-pass type I membrane protein</topology>
    </subcellularLocation>
</comment>
<dbReference type="InterPro" id="IPR013761">
    <property type="entry name" value="SAM/pointed_sf"/>
</dbReference>
<keyword evidence="8" id="KW-0677">Repeat</keyword>
<dbReference type="InterPro" id="IPR008266">
    <property type="entry name" value="Tyr_kinase_AS"/>
</dbReference>
<proteinExistence type="predicted"/>
<keyword evidence="28" id="KW-1185">Reference proteome</keyword>
<evidence type="ECO:0000259" key="24">
    <source>
        <dbReference type="PROSITE" id="PS50105"/>
    </source>
</evidence>
<dbReference type="InterPro" id="IPR001090">
    <property type="entry name" value="Ephrin_rcpt_lig-bd_dom"/>
</dbReference>
<dbReference type="AlphaFoldDB" id="A0A913XBV5"/>
<dbReference type="SMART" id="SM00219">
    <property type="entry name" value="TyrKc"/>
    <property type="match status" value="1"/>
</dbReference>
<keyword evidence="12 21" id="KW-1133">Transmembrane helix</keyword>
<dbReference type="EC" id="2.7.10.1" evidence="2"/>
<keyword evidence="4" id="KW-0597">Phosphoprotein</keyword>
<feature type="binding site" evidence="18 20">
    <location>
        <position position="658"/>
    </location>
    <ligand>
        <name>ATP</name>
        <dbReference type="ChEBI" id="CHEBI:30616"/>
    </ligand>
</feature>
<dbReference type="SMART" id="SM00615">
    <property type="entry name" value="EPH_lbd"/>
    <property type="match status" value="1"/>
</dbReference>
<dbReference type="Gene3D" id="1.10.150.50">
    <property type="entry name" value="Transcription Factor, Ets-1"/>
    <property type="match status" value="1"/>
</dbReference>
<accession>A0A913XBV5</accession>
<dbReference type="PROSITE" id="PS00107">
    <property type="entry name" value="PROTEIN_KINASE_ATP"/>
    <property type="match status" value="1"/>
</dbReference>
<dbReference type="RefSeq" id="XP_020902227.1">
    <property type="nucleotide sequence ID" value="XM_021046568.2"/>
</dbReference>
<keyword evidence="15" id="KW-0675">Receptor</keyword>
<feature type="chain" id="PRO_5038100959" description="receptor protein-tyrosine kinase" evidence="22">
    <location>
        <begin position="25"/>
        <end position="981"/>
    </location>
</feature>
<evidence type="ECO:0000256" key="12">
    <source>
        <dbReference type="ARBA" id="ARBA00022989"/>
    </source>
</evidence>
<sequence>MKCALPSALSSLILVSVFIAWCQAETETIIEVPYKKADQPKWIWSWTSQWTSTKDGDGKVLYQVCDVSSSGSEPNKWIRTDVFRVGDATRIDVTVQYAVSNCSTSVSLAYCKEALKLYVYNTATQHKVPEPWQTPDVYHIFGITSPTNRSTGSLSRNFANTEKHSFLTNPSTPYYYLAIQYQGGCFELYSVTISYSVCPSLALPTGLIQLPRTIAPANGTIRVPGSCAENAQPLADNATLYGNCKANGEWSSQVISDRCLCKAGYGRYLNGSGAVCKDCPPGTYQNAPAGKKCKQCPLNSVQDSNKKECICERLFYRTNDESIFDNCTGQPSEPRDIMASFINATLVVIQWKAPSDLGGRTDDYYQVECRKCGNDDKNCTGKCDKVEIIHSPKNSRKSTVKHLSVFTYYQFKVFSMNGVTQLAEKNGEKPKYAKLTKRTSESVPGVPLEMTAKVLNSTSVHLSWIVFAQNGLITYYQISYYPVGENKEIRVVNTTENSIIITGLEKETKYVFKVRASTSVGLGPPGNITKVVALPSTNENTGGFSQDQLFGVVGGVLAAIVLIAVVVIVVACIYRKKKKRRSDSKLHLANSEFIPLDGHKMYIDPSTYGSPMEALMCNAVEIDSRDLKLDKNIGGGEFADVYKGTLSKTSISEIVAVKILKPGSSTKNKEDFILEASIMGQFKHPNVIELKGVVTRSPDHPMMIVTEFMENGSLDHFLKKLDGKLSVLQQVGICRGVASGMEYLSEMNFIHRDLAARNILVADNMASKISDFGLSRELEDNPDSEYQTQGGKIPIRWTAPEAIRYRKFSSASDVWSYGILVWEIMSFGERPYWEWDNFEVMGRVDQGYRLPAPMNCPKTIHNIMLDCWEKDKNNRPKFSDIVKQLDELIRSPEKISDQPASRFSTNGEANFGEVKSVEDWLTQIKMDKYADLFKQAGYVNLDQVKSLEEDDLKGLGIQLIGHRNKMRKSIKAMKIYDENKA</sequence>
<dbReference type="Pfam" id="PF07699">
    <property type="entry name" value="Ephrin_rec_like"/>
    <property type="match status" value="1"/>
</dbReference>
<evidence type="ECO:0000256" key="6">
    <source>
        <dbReference type="ARBA" id="ARBA00022692"/>
    </source>
</evidence>
<dbReference type="InterPro" id="IPR013783">
    <property type="entry name" value="Ig-like_fold"/>
</dbReference>
<dbReference type="InterPro" id="IPR008979">
    <property type="entry name" value="Galactose-bd-like_sf"/>
</dbReference>
<dbReference type="PANTHER" id="PTHR46877:SF14">
    <property type="entry name" value="RECEPTOR PROTEIN-TYROSINE KINASE"/>
    <property type="match status" value="1"/>
</dbReference>
<dbReference type="Pfam" id="PF01404">
    <property type="entry name" value="Ephrin_lbd"/>
    <property type="match status" value="1"/>
</dbReference>
<dbReference type="Gene3D" id="2.60.40.10">
    <property type="entry name" value="Immunoglobulins"/>
    <property type="match status" value="2"/>
</dbReference>
<dbReference type="GO" id="GO:0005886">
    <property type="term" value="C:plasma membrane"/>
    <property type="evidence" value="ECO:0007669"/>
    <property type="project" value="UniProtKB-SubCell"/>
</dbReference>
<feature type="active site" description="Proton acceptor" evidence="17">
    <location>
        <position position="753"/>
    </location>
</feature>
<evidence type="ECO:0000256" key="15">
    <source>
        <dbReference type="ARBA" id="ARBA00023170"/>
    </source>
</evidence>
<feature type="domain" description="SAM" evidence="24">
    <location>
        <begin position="912"/>
        <end position="976"/>
    </location>
</feature>
<evidence type="ECO:0000256" key="5">
    <source>
        <dbReference type="ARBA" id="ARBA00022679"/>
    </source>
</evidence>
<dbReference type="SMART" id="SM00060">
    <property type="entry name" value="FN3"/>
    <property type="match status" value="2"/>
</dbReference>
<evidence type="ECO:0000256" key="16">
    <source>
        <dbReference type="ARBA" id="ARBA00023180"/>
    </source>
</evidence>
<evidence type="ECO:0000256" key="18">
    <source>
        <dbReference type="PIRSR" id="PIRSR000666-2"/>
    </source>
</evidence>
<dbReference type="PRINTS" id="PR00014">
    <property type="entry name" value="FNTYPEIII"/>
</dbReference>
<keyword evidence="19" id="KW-1015">Disulfide bond</keyword>
<dbReference type="FunFam" id="3.30.200.20:FF:000802">
    <property type="entry name" value="Ephrin receptor 1"/>
    <property type="match status" value="1"/>
</dbReference>
<name>A0A913XBV5_EXADI</name>
<dbReference type="OMA" id="YYDKFQS"/>
<dbReference type="SMART" id="SM01411">
    <property type="entry name" value="Ephrin_rec_like"/>
    <property type="match status" value="1"/>
</dbReference>
<keyword evidence="13 21" id="KW-0472">Membrane</keyword>
<dbReference type="PANTHER" id="PTHR46877">
    <property type="entry name" value="EPH RECEPTOR A5"/>
    <property type="match status" value="1"/>
</dbReference>
<dbReference type="GO" id="GO:0007411">
    <property type="term" value="P:axon guidance"/>
    <property type="evidence" value="ECO:0007669"/>
    <property type="project" value="TreeGrafter"/>
</dbReference>
<evidence type="ECO:0000256" key="4">
    <source>
        <dbReference type="ARBA" id="ARBA00022553"/>
    </source>
</evidence>
<dbReference type="InterPro" id="IPR001660">
    <property type="entry name" value="SAM"/>
</dbReference>
<dbReference type="PIRSF" id="PIRSF000666">
    <property type="entry name" value="TyrPK_ephrin_receptor"/>
    <property type="match status" value="1"/>
</dbReference>
<dbReference type="FunFam" id="1.10.510.10:FF:000268">
    <property type="entry name" value="Receptor protein-tyrosine kinase"/>
    <property type="match status" value="1"/>
</dbReference>
<protein>
    <recommendedName>
        <fullName evidence="2">receptor protein-tyrosine kinase</fullName>
        <ecNumber evidence="2">2.7.10.1</ecNumber>
    </recommendedName>
</protein>
<dbReference type="Gene3D" id="2.60.120.260">
    <property type="entry name" value="Galactose-binding domain-like"/>
    <property type="match status" value="1"/>
</dbReference>
<feature type="disulfide bond" evidence="19">
    <location>
        <begin position="65"/>
        <end position="185"/>
    </location>
</feature>
<evidence type="ECO:0000256" key="7">
    <source>
        <dbReference type="ARBA" id="ARBA00022729"/>
    </source>
</evidence>
<evidence type="ECO:0000259" key="23">
    <source>
        <dbReference type="PROSITE" id="PS50011"/>
    </source>
</evidence>
<dbReference type="InterPro" id="IPR027936">
    <property type="entry name" value="Eph_TM"/>
</dbReference>
<feature type="transmembrane region" description="Helical" evidence="21">
    <location>
        <begin position="549"/>
        <end position="574"/>
    </location>
</feature>
<feature type="signal peptide" evidence="22">
    <location>
        <begin position="1"/>
        <end position="24"/>
    </location>
</feature>
<dbReference type="SUPFAM" id="SSF49265">
    <property type="entry name" value="Fibronectin type III"/>
    <property type="match status" value="1"/>
</dbReference>
<dbReference type="OrthoDB" id="5967223at2759"/>
<evidence type="ECO:0000313" key="28">
    <source>
        <dbReference type="Proteomes" id="UP000887567"/>
    </source>
</evidence>
<dbReference type="InterPro" id="IPR036116">
    <property type="entry name" value="FN3_sf"/>
</dbReference>
<dbReference type="InterPro" id="IPR016257">
    <property type="entry name" value="Tyr_kinase_ephrin_rcpt"/>
</dbReference>
<feature type="domain" description="Fibronectin type-III" evidence="25">
    <location>
        <begin position="333"/>
        <end position="442"/>
    </location>
</feature>
<dbReference type="InterPro" id="IPR017441">
    <property type="entry name" value="Protein_kinase_ATP_BS"/>
</dbReference>
<dbReference type="PROSITE" id="PS00109">
    <property type="entry name" value="PROTEIN_KINASE_TYR"/>
    <property type="match status" value="1"/>
</dbReference>
<feature type="disulfide bond" evidence="19">
    <location>
        <begin position="102"/>
        <end position="111"/>
    </location>
</feature>
<evidence type="ECO:0000259" key="26">
    <source>
        <dbReference type="PROSITE" id="PS51550"/>
    </source>
</evidence>
<organism evidence="27 28">
    <name type="scientific">Exaiptasia diaphana</name>
    <name type="common">Tropical sea anemone</name>
    <name type="synonym">Aiptasia pulchella</name>
    <dbReference type="NCBI Taxonomy" id="2652724"/>
    <lineage>
        <taxon>Eukaryota</taxon>
        <taxon>Metazoa</taxon>
        <taxon>Cnidaria</taxon>
        <taxon>Anthozoa</taxon>
        <taxon>Hexacorallia</taxon>
        <taxon>Actiniaria</taxon>
        <taxon>Aiptasiidae</taxon>
        <taxon>Exaiptasia</taxon>
    </lineage>
</organism>
<keyword evidence="9 18" id="KW-0547">Nucleotide-binding</keyword>
<dbReference type="PROSITE" id="PS50853">
    <property type="entry name" value="FN3"/>
    <property type="match status" value="2"/>
</dbReference>
<dbReference type="SMART" id="SM00454">
    <property type="entry name" value="SAM"/>
    <property type="match status" value="1"/>
</dbReference>
<feature type="domain" description="Protein kinase" evidence="23">
    <location>
        <begin position="627"/>
        <end position="889"/>
    </location>
</feature>
<evidence type="ECO:0000256" key="22">
    <source>
        <dbReference type="SAM" id="SignalP"/>
    </source>
</evidence>
<dbReference type="EnsemblMetazoa" id="XM_021046568.2">
    <property type="protein sequence ID" value="XP_020902227.1"/>
    <property type="gene ID" value="LOC110240749"/>
</dbReference>
<dbReference type="KEGG" id="epa:110240749"/>
<evidence type="ECO:0000256" key="13">
    <source>
        <dbReference type="ARBA" id="ARBA00023136"/>
    </source>
</evidence>
<dbReference type="Pfam" id="PF14575">
    <property type="entry name" value="EphA2_TM"/>
    <property type="match status" value="1"/>
</dbReference>
<keyword evidence="16" id="KW-0325">Glycoprotein</keyword>
<dbReference type="GeneID" id="110240749"/>
<evidence type="ECO:0000256" key="2">
    <source>
        <dbReference type="ARBA" id="ARBA00011902"/>
    </source>
</evidence>
<keyword evidence="10" id="KW-0418">Kinase</keyword>
<evidence type="ECO:0000256" key="19">
    <source>
        <dbReference type="PIRSR" id="PIRSR000666-3"/>
    </source>
</evidence>
<evidence type="ECO:0000313" key="27">
    <source>
        <dbReference type="EnsemblMetazoa" id="XP_020902227.1"/>
    </source>
</evidence>
<keyword evidence="3" id="KW-1003">Cell membrane</keyword>
<keyword evidence="14" id="KW-0829">Tyrosine-protein kinase</keyword>
<dbReference type="Gene3D" id="3.30.200.20">
    <property type="entry name" value="Phosphorylase Kinase, domain 1"/>
    <property type="match status" value="1"/>
</dbReference>
<dbReference type="Pfam" id="PF00041">
    <property type="entry name" value="fn3"/>
    <property type="match status" value="2"/>
</dbReference>
<reference evidence="27" key="1">
    <citation type="submission" date="2022-11" db="UniProtKB">
        <authorList>
            <consortium name="EnsemblMetazoa"/>
        </authorList>
    </citation>
    <scope>IDENTIFICATION</scope>
</reference>
<dbReference type="InterPro" id="IPR050449">
    <property type="entry name" value="Ephrin_rcpt_TKs"/>
</dbReference>
<dbReference type="PROSITE" id="PS51550">
    <property type="entry name" value="EPH_LBD"/>
    <property type="match status" value="1"/>
</dbReference>
<evidence type="ECO:0000256" key="14">
    <source>
        <dbReference type="ARBA" id="ARBA00023137"/>
    </source>
</evidence>
<evidence type="ECO:0000256" key="9">
    <source>
        <dbReference type="ARBA" id="ARBA00022741"/>
    </source>
</evidence>
<evidence type="ECO:0000256" key="11">
    <source>
        <dbReference type="ARBA" id="ARBA00022840"/>
    </source>
</evidence>
<dbReference type="Gene3D" id="2.10.50.10">
    <property type="entry name" value="Tumor Necrosis Factor Receptor, subunit A, domain 2"/>
    <property type="match status" value="1"/>
</dbReference>
<evidence type="ECO:0000256" key="8">
    <source>
        <dbReference type="ARBA" id="ARBA00022737"/>
    </source>
</evidence>
<feature type="domain" description="Fibronectin type-III" evidence="25">
    <location>
        <begin position="446"/>
        <end position="536"/>
    </location>
</feature>
<evidence type="ECO:0000256" key="10">
    <source>
        <dbReference type="ARBA" id="ARBA00022777"/>
    </source>
</evidence>
<dbReference type="InterPro" id="IPR003961">
    <property type="entry name" value="FN3_dom"/>
</dbReference>
<dbReference type="GO" id="GO:0005005">
    <property type="term" value="F:transmembrane-ephrin receptor activity"/>
    <property type="evidence" value="ECO:0007669"/>
    <property type="project" value="TreeGrafter"/>
</dbReference>
<dbReference type="SUPFAM" id="SSF49785">
    <property type="entry name" value="Galactose-binding domain-like"/>
    <property type="match status" value="1"/>
</dbReference>
<dbReference type="SUPFAM" id="SSF56112">
    <property type="entry name" value="Protein kinase-like (PK-like)"/>
    <property type="match status" value="1"/>
</dbReference>
<evidence type="ECO:0000256" key="21">
    <source>
        <dbReference type="SAM" id="Phobius"/>
    </source>
</evidence>
<dbReference type="CDD" id="cd00063">
    <property type="entry name" value="FN3"/>
    <property type="match status" value="2"/>
</dbReference>
<dbReference type="InterPro" id="IPR020635">
    <property type="entry name" value="Tyr_kinase_cat_dom"/>
</dbReference>
<dbReference type="Gene3D" id="2.60.40.1770">
    <property type="entry name" value="ephrin a2 ectodomain"/>
    <property type="match status" value="1"/>
</dbReference>
<dbReference type="Pfam" id="PF07647">
    <property type="entry name" value="SAM_2"/>
    <property type="match status" value="1"/>
</dbReference>
<evidence type="ECO:0000256" key="20">
    <source>
        <dbReference type="PROSITE-ProRule" id="PRU10141"/>
    </source>
</evidence>
<evidence type="ECO:0000259" key="25">
    <source>
        <dbReference type="PROSITE" id="PS50853"/>
    </source>
</evidence>
<dbReference type="PROSITE" id="PS50011">
    <property type="entry name" value="PROTEIN_KINASE_DOM"/>
    <property type="match status" value="1"/>
</dbReference>
<dbReference type="InterPro" id="IPR000719">
    <property type="entry name" value="Prot_kinase_dom"/>
</dbReference>
<keyword evidence="5" id="KW-0808">Transferase</keyword>
<dbReference type="GO" id="GO:0005524">
    <property type="term" value="F:ATP binding"/>
    <property type="evidence" value="ECO:0007669"/>
    <property type="project" value="UniProtKB-UniRule"/>
</dbReference>
<evidence type="ECO:0000256" key="17">
    <source>
        <dbReference type="PIRSR" id="PIRSR000666-1"/>
    </source>
</evidence>
<keyword evidence="11 18" id="KW-0067">ATP-binding</keyword>
<dbReference type="InterPro" id="IPR011009">
    <property type="entry name" value="Kinase-like_dom_sf"/>
</dbReference>
<evidence type="ECO:0000256" key="1">
    <source>
        <dbReference type="ARBA" id="ARBA00004251"/>
    </source>
</evidence>
<feature type="domain" description="Eph LBD" evidence="26">
    <location>
        <begin position="6"/>
        <end position="203"/>
    </location>
</feature>
<dbReference type="GO" id="GO:0030425">
    <property type="term" value="C:dendrite"/>
    <property type="evidence" value="ECO:0007669"/>
    <property type="project" value="TreeGrafter"/>
</dbReference>
<keyword evidence="6 21" id="KW-0812">Transmembrane</keyword>